<evidence type="ECO:0000256" key="5">
    <source>
        <dbReference type="ARBA" id="ARBA00022777"/>
    </source>
</evidence>
<dbReference type="GO" id="GO:0004674">
    <property type="term" value="F:protein serine/threonine kinase activity"/>
    <property type="evidence" value="ECO:0007669"/>
    <property type="project" value="UniProtKB-KW"/>
</dbReference>
<keyword evidence="4 9" id="KW-0547">Nucleotide-binding</keyword>
<evidence type="ECO:0000259" key="11">
    <source>
        <dbReference type="PROSITE" id="PS50011"/>
    </source>
</evidence>
<dbReference type="PROSITE" id="PS00107">
    <property type="entry name" value="PROTEIN_KINASE_ATP"/>
    <property type="match status" value="1"/>
</dbReference>
<keyword evidence="6 9" id="KW-0067">ATP-binding</keyword>
<reference evidence="12 13" key="1">
    <citation type="journal article" date="2016" name="Sci. Rep.">
        <title>Peltaster fructicola genome reveals evolution from an invasive phytopathogen to an ectophytic parasite.</title>
        <authorList>
            <person name="Xu C."/>
            <person name="Chen H."/>
            <person name="Gleason M.L."/>
            <person name="Xu J.R."/>
            <person name="Liu H."/>
            <person name="Zhang R."/>
            <person name="Sun G."/>
        </authorList>
    </citation>
    <scope>NUCLEOTIDE SEQUENCE [LARGE SCALE GENOMIC DNA]</scope>
    <source>
        <strain evidence="12 13">LNHT1506</strain>
    </source>
</reference>
<dbReference type="OrthoDB" id="68483at2759"/>
<keyword evidence="2" id="KW-0723">Serine/threonine-protein kinase</keyword>
<dbReference type="InterPro" id="IPR011009">
    <property type="entry name" value="Kinase-like_dom_sf"/>
</dbReference>
<dbReference type="GO" id="GO:0005524">
    <property type="term" value="F:ATP binding"/>
    <property type="evidence" value="ECO:0007669"/>
    <property type="project" value="UniProtKB-UniRule"/>
</dbReference>
<feature type="binding site" evidence="9">
    <location>
        <position position="309"/>
    </location>
    <ligand>
        <name>ATP</name>
        <dbReference type="ChEBI" id="CHEBI:30616"/>
    </ligand>
</feature>
<feature type="compositionally biased region" description="Basic and acidic residues" evidence="10">
    <location>
        <begin position="7"/>
        <end position="16"/>
    </location>
</feature>
<evidence type="ECO:0000256" key="10">
    <source>
        <dbReference type="SAM" id="MobiDB-lite"/>
    </source>
</evidence>
<evidence type="ECO:0000256" key="2">
    <source>
        <dbReference type="ARBA" id="ARBA00022527"/>
    </source>
</evidence>
<dbReference type="GO" id="GO:0042149">
    <property type="term" value="P:cellular response to glucose starvation"/>
    <property type="evidence" value="ECO:0007669"/>
    <property type="project" value="UniProtKB-ARBA"/>
</dbReference>
<accession>A0A6H0XR87</accession>
<dbReference type="Gene3D" id="3.30.200.20">
    <property type="entry name" value="Phosphorylase Kinase, domain 1"/>
    <property type="match status" value="1"/>
</dbReference>
<dbReference type="Gene3D" id="1.10.510.10">
    <property type="entry name" value="Transferase(Phosphotransferase) domain 1"/>
    <property type="match status" value="1"/>
</dbReference>
<dbReference type="PANTHER" id="PTHR24361">
    <property type="entry name" value="MITOGEN-ACTIVATED KINASE KINASE KINASE"/>
    <property type="match status" value="1"/>
</dbReference>
<dbReference type="SMART" id="SM00220">
    <property type="entry name" value="S_TKc"/>
    <property type="match status" value="1"/>
</dbReference>
<organism evidence="12 13">
    <name type="scientific">Peltaster fructicola</name>
    <dbReference type="NCBI Taxonomy" id="286661"/>
    <lineage>
        <taxon>Eukaryota</taxon>
        <taxon>Fungi</taxon>
        <taxon>Dikarya</taxon>
        <taxon>Ascomycota</taxon>
        <taxon>Pezizomycotina</taxon>
        <taxon>Dothideomycetes</taxon>
        <taxon>Dothideomycetes incertae sedis</taxon>
        <taxon>Peltaster</taxon>
    </lineage>
</organism>
<keyword evidence="5" id="KW-0418">Kinase</keyword>
<dbReference type="InterPro" id="IPR053235">
    <property type="entry name" value="Ser_Thr_kinase"/>
</dbReference>
<feature type="compositionally biased region" description="Basic and acidic residues" evidence="10">
    <location>
        <begin position="27"/>
        <end position="36"/>
    </location>
</feature>
<name>A0A6H0XR87_9PEZI</name>
<gene>
    <name evidence="12" type="ORF">AMS68_002497</name>
</gene>
<keyword evidence="3" id="KW-0808">Transferase</keyword>
<protein>
    <recommendedName>
        <fullName evidence="1">non-specific serine/threonine protein kinase</fullName>
        <ecNumber evidence="1">2.7.11.1</ecNumber>
    </recommendedName>
</protein>
<feature type="compositionally biased region" description="Basic and acidic residues" evidence="10">
    <location>
        <begin position="433"/>
        <end position="446"/>
    </location>
</feature>
<evidence type="ECO:0000313" key="12">
    <source>
        <dbReference type="EMBL" id="QIW96979.1"/>
    </source>
</evidence>
<feature type="compositionally biased region" description="Low complexity" evidence="10">
    <location>
        <begin position="456"/>
        <end position="466"/>
    </location>
</feature>
<comment type="catalytic activity">
    <reaction evidence="8">
        <text>L-seryl-[protein] + ATP = O-phospho-L-seryl-[protein] + ADP + H(+)</text>
        <dbReference type="Rhea" id="RHEA:17989"/>
        <dbReference type="Rhea" id="RHEA-COMP:9863"/>
        <dbReference type="Rhea" id="RHEA-COMP:11604"/>
        <dbReference type="ChEBI" id="CHEBI:15378"/>
        <dbReference type="ChEBI" id="CHEBI:29999"/>
        <dbReference type="ChEBI" id="CHEBI:30616"/>
        <dbReference type="ChEBI" id="CHEBI:83421"/>
        <dbReference type="ChEBI" id="CHEBI:456216"/>
        <dbReference type="EC" id="2.7.11.1"/>
    </reaction>
</comment>
<feature type="domain" description="Protein kinase" evidence="11">
    <location>
        <begin position="279"/>
        <end position="656"/>
    </location>
</feature>
<dbReference type="Proteomes" id="UP000503462">
    <property type="component" value="Chromosome 2"/>
</dbReference>
<feature type="compositionally biased region" description="Polar residues" evidence="10">
    <location>
        <begin position="74"/>
        <end position="96"/>
    </location>
</feature>
<dbReference type="PROSITE" id="PS50011">
    <property type="entry name" value="PROTEIN_KINASE_DOM"/>
    <property type="match status" value="1"/>
</dbReference>
<dbReference type="FunFam" id="3.30.200.20:FF:000206">
    <property type="entry name" value="Serine/threonine-protein kinase Ssp1"/>
    <property type="match status" value="1"/>
</dbReference>
<evidence type="ECO:0000256" key="3">
    <source>
        <dbReference type="ARBA" id="ARBA00022679"/>
    </source>
</evidence>
<dbReference type="InterPro" id="IPR000719">
    <property type="entry name" value="Prot_kinase_dom"/>
</dbReference>
<dbReference type="Pfam" id="PF00069">
    <property type="entry name" value="Pkinase"/>
    <property type="match status" value="2"/>
</dbReference>
<keyword evidence="13" id="KW-1185">Reference proteome</keyword>
<dbReference type="GO" id="GO:0001558">
    <property type="term" value="P:regulation of cell growth"/>
    <property type="evidence" value="ECO:0007669"/>
    <property type="project" value="UniProtKB-ARBA"/>
</dbReference>
<evidence type="ECO:0000256" key="1">
    <source>
        <dbReference type="ARBA" id="ARBA00012513"/>
    </source>
</evidence>
<evidence type="ECO:0000313" key="13">
    <source>
        <dbReference type="Proteomes" id="UP000503462"/>
    </source>
</evidence>
<feature type="region of interest" description="Disordered" evidence="10">
    <location>
        <begin position="1"/>
        <end position="99"/>
    </location>
</feature>
<comment type="catalytic activity">
    <reaction evidence="7">
        <text>L-threonyl-[protein] + ATP = O-phospho-L-threonyl-[protein] + ADP + H(+)</text>
        <dbReference type="Rhea" id="RHEA:46608"/>
        <dbReference type="Rhea" id="RHEA-COMP:11060"/>
        <dbReference type="Rhea" id="RHEA-COMP:11605"/>
        <dbReference type="ChEBI" id="CHEBI:15378"/>
        <dbReference type="ChEBI" id="CHEBI:30013"/>
        <dbReference type="ChEBI" id="CHEBI:30616"/>
        <dbReference type="ChEBI" id="CHEBI:61977"/>
        <dbReference type="ChEBI" id="CHEBI:456216"/>
        <dbReference type="EC" id="2.7.11.1"/>
    </reaction>
</comment>
<dbReference type="AlphaFoldDB" id="A0A6H0XR87"/>
<dbReference type="SUPFAM" id="SSF56112">
    <property type="entry name" value="Protein kinase-like (PK-like)"/>
    <property type="match status" value="1"/>
</dbReference>
<sequence length="656" mass="72389">MYTGVGLEDKSQDEIVHTTNMTTVGKDAGRQAKGEPDDVPDEGPQSDPPAPTTSSTAMPMDYFTTLPTDHTDSNTHTATLLPSSGTPKSAPLTSGSDALAPGTLIIQDSIFTHERPAPQRDHSSNTVLSMHSIDSNTTVRQADDDDDDIAVHDLSSSGTLPPRPEYPNQAYAALQNQVYPGRNLSLRPTHAHPHHILTFASSLHTSGVRTVGNSPANTPSAGLYSPKVASARELWESPETPGTYASPYLHPTHRQAPKETHRADVDVDPISGRKLINHYEIVDELGRGTHGKVKLGRDLETSGTHVAIKIVERYSKKRRLGKLGNPEDKVKKEVAILKKARHPNIVALLEVIDDPSRKKVYIVLEWVERGTIHWRAKAPKEIALLEAHRYERERIGGPTGASQTEDTAIRREVAKRLHRRKQEISRLYRRARKERDPNSRIDHYGGNEESDDDTLSRISTTTNGSSRRSRRADEDAHATATSTPQEGPSTPTVEQPDGLDASEAAREPITEDLRQWASQLVDDEINPELHYVPCMTLQNIRVAFRDTLLGLQYLHYQGIIHRDIKPPNLLQTIDHRVKISDFGVSYLGRPMHEGEAGEEVSESDVKDLDVEAKELAKTVGTPAFYAPELCITDHTDDPPPVTKLSMCGLSASRSSV</sequence>
<feature type="region of interest" description="Disordered" evidence="10">
    <location>
        <begin position="424"/>
        <end position="499"/>
    </location>
</feature>
<evidence type="ECO:0000256" key="7">
    <source>
        <dbReference type="ARBA" id="ARBA00047899"/>
    </source>
</evidence>
<evidence type="ECO:0000256" key="6">
    <source>
        <dbReference type="ARBA" id="ARBA00022840"/>
    </source>
</evidence>
<feature type="compositionally biased region" description="Polar residues" evidence="10">
    <location>
        <begin position="479"/>
        <end position="493"/>
    </location>
</feature>
<proteinExistence type="predicted"/>
<dbReference type="EC" id="2.7.11.1" evidence="1"/>
<dbReference type="InterPro" id="IPR017441">
    <property type="entry name" value="Protein_kinase_ATP_BS"/>
</dbReference>
<evidence type="ECO:0000256" key="8">
    <source>
        <dbReference type="ARBA" id="ARBA00048679"/>
    </source>
</evidence>
<evidence type="ECO:0000256" key="9">
    <source>
        <dbReference type="PROSITE-ProRule" id="PRU10141"/>
    </source>
</evidence>
<feature type="region of interest" description="Disordered" evidence="10">
    <location>
        <begin position="137"/>
        <end position="167"/>
    </location>
</feature>
<dbReference type="EMBL" id="CP051140">
    <property type="protein sequence ID" value="QIW96979.1"/>
    <property type="molecule type" value="Genomic_DNA"/>
</dbReference>
<evidence type="ECO:0000256" key="4">
    <source>
        <dbReference type="ARBA" id="ARBA00022741"/>
    </source>
</evidence>
<dbReference type="GO" id="GO:0005737">
    <property type="term" value="C:cytoplasm"/>
    <property type="evidence" value="ECO:0007669"/>
    <property type="project" value="TreeGrafter"/>
</dbReference>